<evidence type="ECO:0000256" key="10">
    <source>
        <dbReference type="ARBA" id="ARBA00048975"/>
    </source>
</evidence>
<dbReference type="InterPro" id="IPR003835">
    <property type="entry name" value="Glyco_trans_19"/>
</dbReference>
<dbReference type="NCBIfam" id="TIGR00215">
    <property type="entry name" value="lpxB"/>
    <property type="match status" value="1"/>
</dbReference>
<keyword evidence="13" id="KW-1185">Reference proteome</keyword>
<dbReference type="EC" id="2.4.1.182" evidence="3 11"/>
<organism evidence="12 13">
    <name type="scientific">Tianweitania sediminis</name>
    <dbReference type="NCBI Taxonomy" id="1502156"/>
    <lineage>
        <taxon>Bacteria</taxon>
        <taxon>Pseudomonadati</taxon>
        <taxon>Pseudomonadota</taxon>
        <taxon>Alphaproteobacteria</taxon>
        <taxon>Hyphomicrobiales</taxon>
        <taxon>Phyllobacteriaceae</taxon>
        <taxon>Tianweitania</taxon>
    </lineage>
</organism>
<evidence type="ECO:0000256" key="11">
    <source>
        <dbReference type="NCBIfam" id="TIGR00215"/>
    </source>
</evidence>
<dbReference type="SUPFAM" id="SSF53756">
    <property type="entry name" value="UDP-Glycosyltransferase/glycogen phosphorylase"/>
    <property type="match status" value="1"/>
</dbReference>
<evidence type="ECO:0000256" key="8">
    <source>
        <dbReference type="ARBA" id="ARBA00022679"/>
    </source>
</evidence>
<evidence type="ECO:0000256" key="9">
    <source>
        <dbReference type="ARBA" id="ARBA00023098"/>
    </source>
</evidence>
<keyword evidence="6" id="KW-0441">Lipid A biosynthesis</keyword>
<dbReference type="PANTHER" id="PTHR30372">
    <property type="entry name" value="LIPID-A-DISACCHARIDE SYNTHASE"/>
    <property type="match status" value="1"/>
</dbReference>
<dbReference type="GO" id="GO:0009245">
    <property type="term" value="P:lipid A biosynthetic process"/>
    <property type="evidence" value="ECO:0007669"/>
    <property type="project" value="UniProtKB-UniRule"/>
</dbReference>
<evidence type="ECO:0000313" key="12">
    <source>
        <dbReference type="EMBL" id="MBP0440940.1"/>
    </source>
</evidence>
<evidence type="ECO:0000256" key="6">
    <source>
        <dbReference type="ARBA" id="ARBA00022556"/>
    </source>
</evidence>
<evidence type="ECO:0000256" key="3">
    <source>
        <dbReference type="ARBA" id="ARBA00012687"/>
    </source>
</evidence>
<sequence>MTHPLRIAIVSGEESGDLLGHDLIVALQQQSGRPVDLVGVGGRHLQQLGLQPLFDPSDIALMGVSAVVRDLPRLVYRINTTARAIVAARPDCLITVDSPAFTLRVAKKVRALAPDIPVVKYVCPSVWAWGPGRAKQMKPYVDRVLCILPFETQVLQDLDGPQGIYVGHRLASDPSILAAADAQRTRQGTSGRWSLLVLPGSRRAEVAGLMEPFGEVVRLLQKRGHAIDVVIPTVPHVAELVTQAAKGWSTAPQVVQGEISKTEAFARADLAMAASGTVLLELALARVPMISCYSTDIVMKLATRIITTWSAALPNLIADRVVVPEFINDYLRPALMARQLEALIQGPARQAQLDGFDEVVRRMATDRPSSQIAAEAVLDLIKTRN</sequence>
<comment type="catalytic activity">
    <reaction evidence="10">
        <text>a lipid X + a UDP-2-N,3-O-bis[(3R)-3-hydroxyacyl]-alpha-D-glucosamine = a lipid A disaccharide + UDP + H(+)</text>
        <dbReference type="Rhea" id="RHEA:67828"/>
        <dbReference type="ChEBI" id="CHEBI:15378"/>
        <dbReference type="ChEBI" id="CHEBI:58223"/>
        <dbReference type="ChEBI" id="CHEBI:137748"/>
        <dbReference type="ChEBI" id="CHEBI:176338"/>
        <dbReference type="ChEBI" id="CHEBI:176343"/>
        <dbReference type="EC" id="2.4.1.182"/>
    </reaction>
</comment>
<comment type="function">
    <text evidence="1">Condensation of UDP-2,3-diacylglucosamine and 2,3-diacylglucosamine-1-phosphate to form lipid A disaccharide, a precursor of lipid A, a phosphorylated glycolipid that anchors the lipopolysaccharide to the outer membrane of the cell.</text>
</comment>
<dbReference type="Pfam" id="PF02684">
    <property type="entry name" value="LpxB"/>
    <property type="match status" value="1"/>
</dbReference>
<keyword evidence="9" id="KW-0443">Lipid metabolism</keyword>
<comment type="caution">
    <text evidence="12">The sequence shown here is derived from an EMBL/GenBank/DDBJ whole genome shotgun (WGS) entry which is preliminary data.</text>
</comment>
<dbReference type="EMBL" id="JAGIYY010000010">
    <property type="protein sequence ID" value="MBP0440940.1"/>
    <property type="molecule type" value="Genomic_DNA"/>
</dbReference>
<keyword evidence="7 12" id="KW-0328">Glycosyltransferase</keyword>
<protein>
    <recommendedName>
        <fullName evidence="4 11">Lipid-A-disaccharide synthase</fullName>
        <ecNumber evidence="3 11">2.4.1.182</ecNumber>
    </recommendedName>
</protein>
<dbReference type="GO" id="GO:0008915">
    <property type="term" value="F:lipid-A-disaccharide synthase activity"/>
    <property type="evidence" value="ECO:0007669"/>
    <property type="project" value="UniProtKB-UniRule"/>
</dbReference>
<dbReference type="GO" id="GO:0005543">
    <property type="term" value="F:phospholipid binding"/>
    <property type="evidence" value="ECO:0007669"/>
    <property type="project" value="TreeGrafter"/>
</dbReference>
<reference evidence="12" key="1">
    <citation type="submission" date="2021-03" db="EMBL/GenBank/DDBJ databases">
        <title>Genome sequencing and assembly of Tianweitania sediminis.</title>
        <authorList>
            <person name="Chhetri G."/>
        </authorList>
    </citation>
    <scope>NUCLEOTIDE SEQUENCE</scope>
    <source>
        <strain evidence="12">Z8</strain>
    </source>
</reference>
<evidence type="ECO:0000256" key="4">
    <source>
        <dbReference type="ARBA" id="ARBA00020902"/>
    </source>
</evidence>
<dbReference type="RefSeq" id="WP_209336970.1">
    <property type="nucleotide sequence ID" value="NZ_JAGIYY010000010.1"/>
</dbReference>
<dbReference type="GO" id="GO:0016020">
    <property type="term" value="C:membrane"/>
    <property type="evidence" value="ECO:0007669"/>
    <property type="project" value="GOC"/>
</dbReference>
<evidence type="ECO:0000256" key="2">
    <source>
        <dbReference type="ARBA" id="ARBA00007868"/>
    </source>
</evidence>
<name>A0A8J7ULH2_9HYPH</name>
<evidence type="ECO:0000256" key="7">
    <source>
        <dbReference type="ARBA" id="ARBA00022676"/>
    </source>
</evidence>
<accession>A0A8J7ULH2</accession>
<keyword evidence="5" id="KW-0444">Lipid biosynthesis</keyword>
<gene>
    <name evidence="12" type="primary">lpxB</name>
    <name evidence="12" type="ORF">J5Y06_20020</name>
</gene>
<keyword evidence="8 12" id="KW-0808">Transferase</keyword>
<dbReference type="Proteomes" id="UP000666240">
    <property type="component" value="Unassembled WGS sequence"/>
</dbReference>
<proteinExistence type="inferred from homology"/>
<evidence type="ECO:0000256" key="1">
    <source>
        <dbReference type="ARBA" id="ARBA00002056"/>
    </source>
</evidence>
<comment type="similarity">
    <text evidence="2">Belongs to the LpxB family.</text>
</comment>
<dbReference type="PANTHER" id="PTHR30372:SF4">
    <property type="entry name" value="LIPID-A-DISACCHARIDE SYNTHASE, MITOCHONDRIAL-RELATED"/>
    <property type="match status" value="1"/>
</dbReference>
<evidence type="ECO:0000313" key="13">
    <source>
        <dbReference type="Proteomes" id="UP000666240"/>
    </source>
</evidence>
<evidence type="ECO:0000256" key="5">
    <source>
        <dbReference type="ARBA" id="ARBA00022516"/>
    </source>
</evidence>
<dbReference type="AlphaFoldDB" id="A0A8J7ULH2"/>